<proteinExistence type="predicted"/>
<accession>A0A1V2TEC6</accession>
<dbReference type="Proteomes" id="UP000188836">
    <property type="component" value="Unassembled WGS sequence"/>
</dbReference>
<feature type="region of interest" description="Disordered" evidence="1">
    <location>
        <begin position="1"/>
        <end position="115"/>
    </location>
</feature>
<reference evidence="2 3" key="1">
    <citation type="journal article" date="2016" name="Antonie Van Leeuwenhoek">
        <title>Nocardia donostiensis sp. nov., isolated from human respiratory specimens.</title>
        <authorList>
            <person name="Ercibengoa M."/>
            <person name="Bell M."/>
            <person name="Marimon J.M."/>
            <person name="Humrighouse B."/>
            <person name="Klenk H.P."/>
            <person name="Potter G."/>
            <person name="Perez-Trallero E."/>
        </authorList>
    </citation>
    <scope>NUCLEOTIDE SEQUENCE [LARGE SCALE GENOMIC DNA]</scope>
    <source>
        <strain evidence="2 3">X1655</strain>
    </source>
</reference>
<name>A0A1V2TEC6_9NOCA</name>
<dbReference type="STRING" id="1538463.B0T36_18440"/>
<evidence type="ECO:0000313" key="2">
    <source>
        <dbReference type="EMBL" id="ONM47859.1"/>
    </source>
</evidence>
<feature type="compositionally biased region" description="Basic and acidic residues" evidence="1">
    <location>
        <begin position="63"/>
        <end position="74"/>
    </location>
</feature>
<evidence type="ECO:0000256" key="1">
    <source>
        <dbReference type="SAM" id="MobiDB-lite"/>
    </source>
</evidence>
<sequence length="139" mass="15057">MSETNDTWDPPQDTGAPDAAETDAAGLSASEDLDEDELRSDPLEEGMDPPEHWSGVDQYGMTPREERTPRPMDDRLDEEQPDTVADPPDEPGPAESDAMTVGGEDVINPPHEYERDLGIDADIAGGSVADEIREAEPPE</sequence>
<feature type="compositionally biased region" description="Acidic residues" evidence="1">
    <location>
        <begin position="31"/>
        <end position="48"/>
    </location>
</feature>
<keyword evidence="3" id="KW-1185">Reference proteome</keyword>
<dbReference type="EMBL" id="MUMY01000013">
    <property type="protein sequence ID" value="ONM47859.1"/>
    <property type="molecule type" value="Genomic_DNA"/>
</dbReference>
<gene>
    <name evidence="2" type="ORF">B0T46_16105</name>
</gene>
<comment type="caution">
    <text evidence="2">The sequence shown here is derived from an EMBL/GenBank/DDBJ whole genome shotgun (WGS) entry which is preliminary data.</text>
</comment>
<dbReference type="AlphaFoldDB" id="A0A1V2TEC6"/>
<organism evidence="2 3">
    <name type="scientific">Nocardia donostiensis</name>
    <dbReference type="NCBI Taxonomy" id="1538463"/>
    <lineage>
        <taxon>Bacteria</taxon>
        <taxon>Bacillati</taxon>
        <taxon>Actinomycetota</taxon>
        <taxon>Actinomycetes</taxon>
        <taxon>Mycobacteriales</taxon>
        <taxon>Nocardiaceae</taxon>
        <taxon>Nocardia</taxon>
    </lineage>
</organism>
<dbReference type="OrthoDB" id="4565554at2"/>
<protein>
    <recommendedName>
        <fullName evidence="4">DUF5709 domain-containing protein</fullName>
    </recommendedName>
</protein>
<evidence type="ECO:0008006" key="4">
    <source>
        <dbReference type="Google" id="ProtNLM"/>
    </source>
</evidence>
<evidence type="ECO:0000313" key="3">
    <source>
        <dbReference type="Proteomes" id="UP000188836"/>
    </source>
</evidence>